<evidence type="ECO:0000256" key="2">
    <source>
        <dbReference type="SAM" id="SignalP"/>
    </source>
</evidence>
<evidence type="ECO:0000256" key="1">
    <source>
        <dbReference type="SAM" id="MobiDB-lite"/>
    </source>
</evidence>
<feature type="compositionally biased region" description="Polar residues" evidence="1">
    <location>
        <begin position="44"/>
        <end position="60"/>
    </location>
</feature>
<sequence>MKKLLIAALGLQLAYVAVASAQDAPATARPDKKEKKDKAATAPSNHGQQVSTVAKTTTLTGAEKGAAVSAAARDGRPATHGAGSHHERSARGQHGAGHGHANGAAHSGGGRGQGHGRGH</sequence>
<dbReference type="EMBL" id="BAABGZ010000020">
    <property type="protein sequence ID" value="GAA4356262.1"/>
    <property type="molecule type" value="Genomic_DNA"/>
</dbReference>
<feature type="region of interest" description="Disordered" evidence="1">
    <location>
        <begin position="20"/>
        <end position="119"/>
    </location>
</feature>
<evidence type="ECO:0000313" key="3">
    <source>
        <dbReference type="EMBL" id="GAA4356262.1"/>
    </source>
</evidence>
<protein>
    <submittedName>
        <fullName evidence="3">Uncharacterized protein</fullName>
    </submittedName>
</protein>
<accession>A0ABP8IDE5</accession>
<keyword evidence="4" id="KW-1185">Reference proteome</keyword>
<feature type="chain" id="PRO_5046691495" evidence="2">
    <location>
        <begin position="22"/>
        <end position="119"/>
    </location>
</feature>
<comment type="caution">
    <text evidence="3">The sequence shown here is derived from an EMBL/GenBank/DDBJ whole genome shotgun (WGS) entry which is preliminary data.</text>
</comment>
<dbReference type="Proteomes" id="UP001501153">
    <property type="component" value="Unassembled WGS sequence"/>
</dbReference>
<gene>
    <name evidence="3" type="ORF">GCM10023185_19910</name>
</gene>
<organism evidence="3 4">
    <name type="scientific">Hymenobacter saemangeumensis</name>
    <dbReference type="NCBI Taxonomy" id="1084522"/>
    <lineage>
        <taxon>Bacteria</taxon>
        <taxon>Pseudomonadati</taxon>
        <taxon>Bacteroidota</taxon>
        <taxon>Cytophagia</taxon>
        <taxon>Cytophagales</taxon>
        <taxon>Hymenobacteraceae</taxon>
        <taxon>Hymenobacter</taxon>
    </lineage>
</organism>
<feature type="compositionally biased region" description="Basic and acidic residues" evidence="1">
    <location>
        <begin position="29"/>
        <end position="39"/>
    </location>
</feature>
<reference evidence="4" key="1">
    <citation type="journal article" date="2019" name="Int. J. Syst. Evol. Microbiol.">
        <title>The Global Catalogue of Microorganisms (GCM) 10K type strain sequencing project: providing services to taxonomists for standard genome sequencing and annotation.</title>
        <authorList>
            <consortium name="The Broad Institute Genomics Platform"/>
            <consortium name="The Broad Institute Genome Sequencing Center for Infectious Disease"/>
            <person name="Wu L."/>
            <person name="Ma J."/>
        </authorList>
    </citation>
    <scope>NUCLEOTIDE SEQUENCE [LARGE SCALE GENOMIC DNA]</scope>
    <source>
        <strain evidence="4">JCM 17923</strain>
    </source>
</reference>
<feature type="signal peptide" evidence="2">
    <location>
        <begin position="1"/>
        <end position="21"/>
    </location>
</feature>
<feature type="compositionally biased region" description="Low complexity" evidence="1">
    <location>
        <begin position="62"/>
        <end position="72"/>
    </location>
</feature>
<evidence type="ECO:0000313" key="4">
    <source>
        <dbReference type="Proteomes" id="UP001501153"/>
    </source>
</evidence>
<name>A0ABP8IDE5_9BACT</name>
<keyword evidence="2" id="KW-0732">Signal</keyword>
<dbReference type="RefSeq" id="WP_345235884.1">
    <property type="nucleotide sequence ID" value="NZ_BAABGZ010000020.1"/>
</dbReference>
<proteinExistence type="predicted"/>
<feature type="compositionally biased region" description="Gly residues" evidence="1">
    <location>
        <begin position="94"/>
        <end position="113"/>
    </location>
</feature>